<dbReference type="EMBL" id="JAWDJW010000201">
    <property type="protein sequence ID" value="KAK3081330.1"/>
    <property type="molecule type" value="Genomic_DNA"/>
</dbReference>
<evidence type="ECO:0000313" key="2">
    <source>
        <dbReference type="Proteomes" id="UP001186974"/>
    </source>
</evidence>
<proteinExistence type="predicted"/>
<accession>A0ACC3DXP6</accession>
<reference evidence="1" key="1">
    <citation type="submission" date="2024-09" db="EMBL/GenBank/DDBJ databases">
        <title>Black Yeasts Isolated from many extreme environments.</title>
        <authorList>
            <person name="Coleine C."/>
            <person name="Stajich J.E."/>
            <person name="Selbmann L."/>
        </authorList>
    </citation>
    <scope>NUCLEOTIDE SEQUENCE</scope>
    <source>
        <strain evidence="1">CCFEE 5737</strain>
    </source>
</reference>
<organism evidence="1 2">
    <name type="scientific">Coniosporium uncinatum</name>
    <dbReference type="NCBI Taxonomy" id="93489"/>
    <lineage>
        <taxon>Eukaryota</taxon>
        <taxon>Fungi</taxon>
        <taxon>Dikarya</taxon>
        <taxon>Ascomycota</taxon>
        <taxon>Pezizomycotina</taxon>
        <taxon>Dothideomycetes</taxon>
        <taxon>Dothideomycetes incertae sedis</taxon>
        <taxon>Coniosporium</taxon>
    </lineage>
</organism>
<evidence type="ECO:0000313" key="1">
    <source>
        <dbReference type="EMBL" id="KAK3081330.1"/>
    </source>
</evidence>
<protein>
    <submittedName>
        <fullName evidence="1">Uncharacterized protein</fullName>
    </submittedName>
</protein>
<dbReference type="Proteomes" id="UP001186974">
    <property type="component" value="Unassembled WGS sequence"/>
</dbReference>
<feature type="non-terminal residue" evidence="1">
    <location>
        <position position="1"/>
    </location>
</feature>
<keyword evidence="2" id="KW-1185">Reference proteome</keyword>
<sequence>GGLPLIGHGLALFRKPPGTDFLRWVSEVQNDGLIHFRGFFNRDRLLVTNSKALAEILVAKSYDFEKPKQVRSFLRRILGDGLIIVESDEHKFQRKHIMPVFSFRHIKELYPMMWQKSVLLCESVAAELANGADDGKGFEINHWSNKVTMDIIGIAGLGRDFNALRNSDDELIQNYEEILEPTTEKVIFFACQILGPQRLIDRLPWAVNKRMRICTSALSKICKELVVQKRQAVKANADQNLDILSVLIKSNNFADEQLVDQMLTFLAAGHETTSSAFTWATHLLAIHPEIQKRLREEIQEKLPSNPGSEVDLAGLLEGLPLLNGICNETLRLYPTVPITIRDTIRDTTLVGQPIPKGTQILLSPWAINRSPHLWGDEAQVFKPERWINPETGGPSKTGGATSNYDQLTFLHGPRSCIGQGFAMAELRCLVAAFVGAFELEMARPNEPVIPAGVVTTKPASGMWLKLKTLKAW</sequence>
<gene>
    <name evidence="1" type="ORF">LTS18_007910</name>
</gene>
<comment type="caution">
    <text evidence="1">The sequence shown here is derived from an EMBL/GenBank/DDBJ whole genome shotgun (WGS) entry which is preliminary data.</text>
</comment>
<name>A0ACC3DXP6_9PEZI</name>